<reference evidence="1 2" key="1">
    <citation type="submission" date="2019-09" db="EMBL/GenBank/DDBJ databases">
        <authorList>
            <consortium name="DOE Joint Genome Institute"/>
            <person name="Mondo S.J."/>
            <person name="Navarro-Mendoza M.I."/>
            <person name="Perez-Arques C."/>
            <person name="Panchal S."/>
            <person name="Nicolas F.E."/>
            <person name="Ganguly P."/>
            <person name="Pangilinan J."/>
            <person name="Grigoriev I."/>
            <person name="Heitman J."/>
            <person name="Sanya K."/>
            <person name="Garre V."/>
        </authorList>
    </citation>
    <scope>NUCLEOTIDE SEQUENCE [LARGE SCALE GENOMIC DNA]</scope>
    <source>
        <strain evidence="1 2">MU402</strain>
    </source>
</reference>
<organism evidence="1 2">
    <name type="scientific">Mucor circinelloides f. lusitanicus</name>
    <name type="common">Mucor racemosus var. lusitanicus</name>
    <dbReference type="NCBI Taxonomy" id="29924"/>
    <lineage>
        <taxon>Eukaryota</taxon>
        <taxon>Fungi</taxon>
        <taxon>Fungi incertae sedis</taxon>
        <taxon>Mucoromycota</taxon>
        <taxon>Mucoromycotina</taxon>
        <taxon>Mucoromycetes</taxon>
        <taxon>Mucorales</taxon>
        <taxon>Mucorineae</taxon>
        <taxon>Mucoraceae</taxon>
        <taxon>Mucor</taxon>
    </lineage>
</organism>
<evidence type="ECO:0000313" key="1">
    <source>
        <dbReference type="EMBL" id="KAF1799519.1"/>
    </source>
</evidence>
<dbReference type="Proteomes" id="UP000469890">
    <property type="component" value="Unassembled WGS sequence"/>
</dbReference>
<dbReference type="InterPro" id="IPR029044">
    <property type="entry name" value="Nucleotide-diphossugar_trans"/>
</dbReference>
<protein>
    <submittedName>
        <fullName evidence="1">Uncharacterized protein</fullName>
    </submittedName>
</protein>
<sequence length="123" mass="13939">MNRRFYILTLISLLCCLLIFTLYPSLRQSSGAFASSSHTSRDERNSVFKIFDKKGALATMLCDPNMMEATLVSIYSLNSAFAKKPSSKTDVIVLIPESIRFEQQDIHRLEKLGAHVIRVKCNH</sequence>
<gene>
    <name evidence="1" type="ORF">FB192DRAFT_1135341</name>
</gene>
<comment type="caution">
    <text evidence="1">The sequence shown here is derived from an EMBL/GenBank/DDBJ whole genome shotgun (WGS) entry which is preliminary data.</text>
</comment>
<name>A0A8H4EZI7_MUCCL</name>
<accession>A0A8H4EZI7</accession>
<proteinExistence type="predicted"/>
<evidence type="ECO:0000313" key="2">
    <source>
        <dbReference type="Proteomes" id="UP000469890"/>
    </source>
</evidence>
<dbReference type="Gene3D" id="3.90.550.10">
    <property type="entry name" value="Spore Coat Polysaccharide Biosynthesis Protein SpsA, Chain A"/>
    <property type="match status" value="1"/>
</dbReference>
<dbReference type="EMBL" id="JAAECE010000006">
    <property type="protein sequence ID" value="KAF1799519.1"/>
    <property type="molecule type" value="Genomic_DNA"/>
</dbReference>
<dbReference type="AlphaFoldDB" id="A0A8H4EZI7"/>